<dbReference type="RefSeq" id="XP_052745339.1">
    <property type="nucleotide sequence ID" value="XM_052889379.1"/>
</dbReference>
<evidence type="ECO:0000313" key="3">
    <source>
        <dbReference type="RefSeq" id="XP_052745339.1"/>
    </source>
</evidence>
<evidence type="ECO:0000313" key="2">
    <source>
        <dbReference type="Proteomes" id="UP001652582"/>
    </source>
</evidence>
<keyword evidence="1" id="KW-0812">Transmembrane</keyword>
<feature type="transmembrane region" description="Helical" evidence="1">
    <location>
        <begin position="186"/>
        <end position="210"/>
    </location>
</feature>
<keyword evidence="2" id="KW-1185">Reference proteome</keyword>
<gene>
    <name evidence="3" type="primary">LOC112049606</name>
</gene>
<dbReference type="GeneID" id="112049606"/>
<evidence type="ECO:0000256" key="1">
    <source>
        <dbReference type="SAM" id="Phobius"/>
    </source>
</evidence>
<name>A0ABM3M1J3_BICAN</name>
<organism evidence="2 3">
    <name type="scientific">Bicyclus anynana</name>
    <name type="common">Squinting bush brown butterfly</name>
    <dbReference type="NCBI Taxonomy" id="110368"/>
    <lineage>
        <taxon>Eukaryota</taxon>
        <taxon>Metazoa</taxon>
        <taxon>Ecdysozoa</taxon>
        <taxon>Arthropoda</taxon>
        <taxon>Hexapoda</taxon>
        <taxon>Insecta</taxon>
        <taxon>Pterygota</taxon>
        <taxon>Neoptera</taxon>
        <taxon>Endopterygota</taxon>
        <taxon>Lepidoptera</taxon>
        <taxon>Glossata</taxon>
        <taxon>Ditrysia</taxon>
        <taxon>Papilionoidea</taxon>
        <taxon>Nymphalidae</taxon>
        <taxon>Satyrinae</taxon>
        <taxon>Satyrini</taxon>
        <taxon>Mycalesina</taxon>
        <taxon>Bicyclus</taxon>
    </lineage>
</organism>
<proteinExistence type="predicted"/>
<protein>
    <submittedName>
        <fullName evidence="3">Uncharacterized protein LOC112049606</fullName>
    </submittedName>
</protein>
<accession>A0ABM3M1J3</accession>
<keyword evidence="1" id="KW-0472">Membrane</keyword>
<sequence length="258" mass="28946">MWYPYDDGMSTAVYAHLSVADESARIISPHYAAANQERGCLFLSYKLKYTGSNATIRVYQKPNHLPLNELLNLSDEAKKDYIIFEVRANPGDLPFYSVLLTLKQLQDDGFQIIIEGVPGVSFATLTVHNANLLQGSECTDAEYSTSLPSPDDVHEYYVYTTTTTPPTTIPPPTTRQQPLGINDYEIVIYVIITVLLIVTVLILLSILVAVTRRLDVPDSLNTLWMNIVGTYSRRNTEQDVKPLEVEYSTKNSHKAVIQ</sequence>
<reference evidence="3" key="1">
    <citation type="submission" date="2025-08" db="UniProtKB">
        <authorList>
            <consortium name="RefSeq"/>
        </authorList>
    </citation>
    <scope>IDENTIFICATION</scope>
</reference>
<dbReference type="Proteomes" id="UP001652582">
    <property type="component" value="Chromosome 25"/>
</dbReference>
<keyword evidence="1" id="KW-1133">Transmembrane helix</keyword>